<proteinExistence type="predicted"/>
<keyword evidence="1" id="KW-0732">Signal</keyword>
<organism evidence="3">
    <name type="scientific">Melampsora larici-populina (strain 98AG31 / pathotype 3-4-7)</name>
    <name type="common">Poplar leaf rust fungus</name>
    <dbReference type="NCBI Taxonomy" id="747676"/>
    <lineage>
        <taxon>Eukaryota</taxon>
        <taxon>Fungi</taxon>
        <taxon>Dikarya</taxon>
        <taxon>Basidiomycota</taxon>
        <taxon>Pucciniomycotina</taxon>
        <taxon>Pucciniomycetes</taxon>
        <taxon>Pucciniales</taxon>
        <taxon>Melampsoraceae</taxon>
        <taxon>Melampsora</taxon>
    </lineage>
</organism>
<name>F4R6S8_MELLP</name>
<dbReference type="EMBL" id="GL883091">
    <property type="protein sequence ID" value="EGG12406.1"/>
    <property type="molecule type" value="Genomic_DNA"/>
</dbReference>
<dbReference type="KEGG" id="mlr:MELLADRAFT_124170"/>
<evidence type="ECO:0000256" key="1">
    <source>
        <dbReference type="SAM" id="SignalP"/>
    </source>
</evidence>
<dbReference type="RefSeq" id="XP_007404781.1">
    <property type="nucleotide sequence ID" value="XM_007404719.1"/>
</dbReference>
<dbReference type="Proteomes" id="UP000001072">
    <property type="component" value="Unassembled WGS sequence"/>
</dbReference>
<dbReference type="AlphaFoldDB" id="F4R6S8"/>
<sequence>MFHQYQIKVAVLVFTLCFSAHIVSGLTVACDGGLTGAVRWKGGDVTCIKGNQERERHSCRYKSCSLNGNKWVEMDTCRIHGAPRTDPGISKQQCTDYSWMADGTYSCTNAGDRTYDCYNLSPDTVPYITCNDCNPA</sequence>
<dbReference type="VEuPathDB" id="FungiDB:MELLADRAFT_124170"/>
<gene>
    <name evidence="2" type="ORF">MELLADRAFT_124170</name>
</gene>
<dbReference type="InParanoid" id="F4R6S8"/>
<reference evidence="3" key="1">
    <citation type="journal article" date="2011" name="Proc. Natl. Acad. Sci. U.S.A.">
        <title>Obligate biotrophy features unraveled by the genomic analysis of rust fungi.</title>
        <authorList>
            <person name="Duplessis S."/>
            <person name="Cuomo C.A."/>
            <person name="Lin Y.-C."/>
            <person name="Aerts A."/>
            <person name="Tisserant E."/>
            <person name="Veneault-Fourrey C."/>
            <person name="Joly D.L."/>
            <person name="Hacquard S."/>
            <person name="Amselem J."/>
            <person name="Cantarel B.L."/>
            <person name="Chiu R."/>
            <person name="Coutinho P.M."/>
            <person name="Feau N."/>
            <person name="Field M."/>
            <person name="Frey P."/>
            <person name="Gelhaye E."/>
            <person name="Goldberg J."/>
            <person name="Grabherr M.G."/>
            <person name="Kodira C.D."/>
            <person name="Kohler A."/>
            <person name="Kuees U."/>
            <person name="Lindquist E.A."/>
            <person name="Lucas S.M."/>
            <person name="Mago R."/>
            <person name="Mauceli E."/>
            <person name="Morin E."/>
            <person name="Murat C."/>
            <person name="Pangilinan J.L."/>
            <person name="Park R."/>
            <person name="Pearson M."/>
            <person name="Quesneville H."/>
            <person name="Rouhier N."/>
            <person name="Sakthikumar S."/>
            <person name="Salamov A.A."/>
            <person name="Schmutz J."/>
            <person name="Selles B."/>
            <person name="Shapiro H."/>
            <person name="Tanguay P."/>
            <person name="Tuskan G.A."/>
            <person name="Henrissat B."/>
            <person name="Van de Peer Y."/>
            <person name="Rouze P."/>
            <person name="Ellis J.G."/>
            <person name="Dodds P.N."/>
            <person name="Schein J.E."/>
            <person name="Zhong S."/>
            <person name="Hamelin R.C."/>
            <person name="Grigoriev I.V."/>
            <person name="Szabo L.J."/>
            <person name="Martin F."/>
        </authorList>
    </citation>
    <scope>NUCLEOTIDE SEQUENCE [LARGE SCALE GENOMIC DNA]</scope>
    <source>
        <strain evidence="3">98AG31 / pathotype 3-4-7</strain>
    </source>
</reference>
<accession>F4R6S8</accession>
<protein>
    <submittedName>
        <fullName evidence="2">Secreted protein</fullName>
    </submittedName>
</protein>
<feature type="chain" id="PRO_5003314857" evidence="1">
    <location>
        <begin position="26"/>
        <end position="136"/>
    </location>
</feature>
<dbReference type="HOGENOM" id="CLU_150810_2_0_1"/>
<dbReference type="GeneID" id="18926660"/>
<evidence type="ECO:0000313" key="2">
    <source>
        <dbReference type="EMBL" id="EGG12406.1"/>
    </source>
</evidence>
<keyword evidence="3" id="KW-1185">Reference proteome</keyword>
<feature type="signal peptide" evidence="1">
    <location>
        <begin position="1"/>
        <end position="25"/>
    </location>
</feature>
<evidence type="ECO:0000313" key="3">
    <source>
        <dbReference type="Proteomes" id="UP000001072"/>
    </source>
</evidence>